<keyword evidence="3" id="KW-1185">Reference proteome</keyword>
<evidence type="ECO:0000313" key="2">
    <source>
        <dbReference type="EMBL" id="KAJ3845305.1"/>
    </source>
</evidence>
<proteinExistence type="predicted"/>
<dbReference type="PANTHER" id="PTHR33321">
    <property type="match status" value="1"/>
</dbReference>
<reference evidence="2" key="1">
    <citation type="submission" date="2022-08" db="EMBL/GenBank/DDBJ databases">
        <authorList>
            <consortium name="DOE Joint Genome Institute"/>
            <person name="Min B."/>
            <person name="Riley R."/>
            <person name="Sierra-Patev S."/>
            <person name="Naranjo-Ortiz M."/>
            <person name="Looney B."/>
            <person name="Konkel Z."/>
            <person name="Slot J.C."/>
            <person name="Sakamoto Y."/>
            <person name="Steenwyk J.L."/>
            <person name="Rokas A."/>
            <person name="Carro J."/>
            <person name="Camarero S."/>
            <person name="Ferreira P."/>
            <person name="Molpeceres G."/>
            <person name="Ruiz-Duenas F.J."/>
            <person name="Serrano A."/>
            <person name="Henrissat B."/>
            <person name="Drula E."/>
            <person name="Hughes K.W."/>
            <person name="Mata J.L."/>
            <person name="Ishikawa N.K."/>
            <person name="Vargas-Isla R."/>
            <person name="Ushijima S."/>
            <person name="Smith C.A."/>
            <person name="Ahrendt S."/>
            <person name="Andreopoulos W."/>
            <person name="He G."/>
            <person name="Labutti K."/>
            <person name="Lipzen A."/>
            <person name="Ng V."/>
            <person name="Sandor L."/>
            <person name="Barry K."/>
            <person name="Martinez A.T."/>
            <person name="Xiao Y."/>
            <person name="Gibbons J.G."/>
            <person name="Terashima K."/>
            <person name="Hibbett D.S."/>
            <person name="Grigoriev I.V."/>
        </authorList>
    </citation>
    <scope>NUCLEOTIDE SEQUENCE</scope>
    <source>
        <strain evidence="2">TFB9207</strain>
    </source>
</reference>
<protein>
    <submittedName>
        <fullName evidence="2">Peptidase of plants and bacteria-domain-containing protein</fullName>
    </submittedName>
</protein>
<name>A0AA38PMH1_9AGAR</name>
<evidence type="ECO:0000256" key="1">
    <source>
        <dbReference type="SAM" id="MobiDB-lite"/>
    </source>
</evidence>
<sequence length="307" mass="34641">MAQDDGPETKKVWTPPQLDFRVEELGHPGAKLFFSQIADPYDAMKRAVEASWKWLYGWNQTFDGKDSQDMKPPLAIRRVKRIILTMRAMDGVAHTFGSDDGSEKQVHFSLNHIVNSHKGKTESQKDTRVREEILGVLVHEVVHCYQYNAQGTAPGGLIEGIADCVRLHENLPPPHWKRVPPKGKRVPEPDGKWVWEWNWDAGYERTAYFLDWIDTTTGTWPHIPHKDKASQANVTISTNSATPPSTSSIPAQILPSTSGPSPPLGKGMFFRALNTRLKEAKWTSEADLFLELTDWPLDALWEAYCGS</sequence>
<dbReference type="Proteomes" id="UP001163846">
    <property type="component" value="Unassembled WGS sequence"/>
</dbReference>
<gene>
    <name evidence="2" type="ORF">F5878DRAFT_599529</name>
</gene>
<dbReference type="EMBL" id="MU805938">
    <property type="protein sequence ID" value="KAJ3845305.1"/>
    <property type="molecule type" value="Genomic_DNA"/>
</dbReference>
<accession>A0AA38PMH1</accession>
<comment type="caution">
    <text evidence="2">The sequence shown here is derived from an EMBL/GenBank/DDBJ whole genome shotgun (WGS) entry which is preliminary data.</text>
</comment>
<dbReference type="PANTHER" id="PTHR33321:SF12">
    <property type="entry name" value="PLANT BASIC SECRETORY PROTEIN (BSP) FAMILY PROTEIN"/>
    <property type="match status" value="1"/>
</dbReference>
<dbReference type="InterPro" id="IPR007541">
    <property type="entry name" value="Uncharacterised_BSP"/>
</dbReference>
<feature type="compositionally biased region" description="Low complexity" evidence="1">
    <location>
        <begin position="238"/>
        <end position="259"/>
    </location>
</feature>
<organism evidence="2 3">
    <name type="scientific">Lentinula raphanica</name>
    <dbReference type="NCBI Taxonomy" id="153919"/>
    <lineage>
        <taxon>Eukaryota</taxon>
        <taxon>Fungi</taxon>
        <taxon>Dikarya</taxon>
        <taxon>Basidiomycota</taxon>
        <taxon>Agaricomycotina</taxon>
        <taxon>Agaricomycetes</taxon>
        <taxon>Agaricomycetidae</taxon>
        <taxon>Agaricales</taxon>
        <taxon>Marasmiineae</taxon>
        <taxon>Omphalotaceae</taxon>
        <taxon>Lentinula</taxon>
    </lineage>
</organism>
<dbReference type="Pfam" id="PF04450">
    <property type="entry name" value="BSP"/>
    <property type="match status" value="1"/>
</dbReference>
<evidence type="ECO:0000313" key="3">
    <source>
        <dbReference type="Proteomes" id="UP001163846"/>
    </source>
</evidence>
<dbReference type="AlphaFoldDB" id="A0AA38PMH1"/>
<feature type="region of interest" description="Disordered" evidence="1">
    <location>
        <begin position="238"/>
        <end position="262"/>
    </location>
</feature>